<evidence type="ECO:0008006" key="3">
    <source>
        <dbReference type="Google" id="ProtNLM"/>
    </source>
</evidence>
<dbReference type="OrthoDB" id="2750284at2759"/>
<name>K5UQN7_PHACS</name>
<gene>
    <name evidence="1" type="ORF">PHACADRAFT_212727</name>
</gene>
<dbReference type="Proteomes" id="UP000008370">
    <property type="component" value="Unassembled WGS sequence"/>
</dbReference>
<protein>
    <recommendedName>
        <fullName evidence="3">F-box domain-containing protein</fullName>
    </recommendedName>
</protein>
<evidence type="ECO:0000313" key="2">
    <source>
        <dbReference type="Proteomes" id="UP000008370"/>
    </source>
</evidence>
<accession>K5UQN7</accession>
<keyword evidence="2" id="KW-1185">Reference proteome</keyword>
<dbReference type="RefSeq" id="XP_007399925.1">
    <property type="nucleotide sequence ID" value="XM_007399863.1"/>
</dbReference>
<dbReference type="HOGENOM" id="CLU_891689_0_0_1"/>
<dbReference type="EMBL" id="JH930476">
    <property type="protein sequence ID" value="EKM52146.1"/>
    <property type="molecule type" value="Genomic_DNA"/>
</dbReference>
<evidence type="ECO:0000313" key="1">
    <source>
        <dbReference type="EMBL" id="EKM52146.1"/>
    </source>
</evidence>
<dbReference type="KEGG" id="pco:PHACADRAFT_212727"/>
<dbReference type="AlphaFoldDB" id="K5UQN7"/>
<dbReference type="InParanoid" id="K5UQN7"/>
<sequence length="312" mass="34978">MSLPREARCGKQHKRAEYLSRNSRCCTPSTDCKYSCSRPAIPVTICEHIIDLVAEDHPCCWFQVRRKEVSDTLKACSLVARSWAPRSQYHLFRVLKVDLSPGAPSPAEALEIISAILERVEAISVGASADHPALYRTAIQLPSQLNRIRHLQLCDGAFYLPPGPPVEICFRKFIAVTELSLCRITFHTAQDMQRLISAMPSVEKLALSDLRWALPDRPLASGLLFHSTPIRLRQLVVHAYGSWIKHCYTGYIFTWLAQSGALVDLNRAFIHVKASSELDLQSMSTLGVLFHGLWSSTPGTSLQLIFVLDIRE</sequence>
<dbReference type="GeneID" id="18913268"/>
<proteinExistence type="predicted"/>
<reference evidence="1 2" key="1">
    <citation type="journal article" date="2012" name="BMC Genomics">
        <title>Comparative genomics of the white-rot fungi, Phanerochaete carnosa and P. chrysosporium, to elucidate the genetic basis of the distinct wood types they colonize.</title>
        <authorList>
            <person name="Suzuki H."/>
            <person name="MacDonald J."/>
            <person name="Syed K."/>
            <person name="Salamov A."/>
            <person name="Hori C."/>
            <person name="Aerts A."/>
            <person name="Henrissat B."/>
            <person name="Wiebenga A."/>
            <person name="vanKuyk P.A."/>
            <person name="Barry K."/>
            <person name="Lindquist E."/>
            <person name="LaButti K."/>
            <person name="Lapidus A."/>
            <person name="Lucas S."/>
            <person name="Coutinho P."/>
            <person name="Gong Y."/>
            <person name="Samejima M."/>
            <person name="Mahadevan R."/>
            <person name="Abou-Zaid M."/>
            <person name="de Vries R.P."/>
            <person name="Igarashi K."/>
            <person name="Yadav J.S."/>
            <person name="Grigoriev I.V."/>
            <person name="Master E.R."/>
        </authorList>
    </citation>
    <scope>NUCLEOTIDE SEQUENCE [LARGE SCALE GENOMIC DNA]</scope>
    <source>
        <strain evidence="1 2">HHB-10118-sp</strain>
    </source>
</reference>
<organism evidence="1 2">
    <name type="scientific">Phanerochaete carnosa (strain HHB-10118-sp)</name>
    <name type="common">White-rot fungus</name>
    <name type="synonym">Peniophora carnosa</name>
    <dbReference type="NCBI Taxonomy" id="650164"/>
    <lineage>
        <taxon>Eukaryota</taxon>
        <taxon>Fungi</taxon>
        <taxon>Dikarya</taxon>
        <taxon>Basidiomycota</taxon>
        <taxon>Agaricomycotina</taxon>
        <taxon>Agaricomycetes</taxon>
        <taxon>Polyporales</taxon>
        <taxon>Phanerochaetaceae</taxon>
        <taxon>Phanerochaete</taxon>
    </lineage>
</organism>